<dbReference type="InterPro" id="IPR036390">
    <property type="entry name" value="WH_DNA-bd_sf"/>
</dbReference>
<gene>
    <name evidence="7" type="ORF">CSW57_07480</name>
</gene>
<evidence type="ECO:0000259" key="6">
    <source>
        <dbReference type="PROSITE" id="PS50931"/>
    </source>
</evidence>
<dbReference type="Gene3D" id="1.10.10.10">
    <property type="entry name" value="Winged helix-like DNA-binding domain superfamily/Winged helix DNA-binding domain"/>
    <property type="match status" value="1"/>
</dbReference>
<comment type="caution">
    <text evidence="7">The sequence shown here is derived from an EMBL/GenBank/DDBJ whole genome shotgun (WGS) entry which is preliminary data.</text>
</comment>
<dbReference type="GO" id="GO:0003700">
    <property type="term" value="F:DNA-binding transcription factor activity"/>
    <property type="evidence" value="ECO:0007669"/>
    <property type="project" value="InterPro"/>
</dbReference>
<dbReference type="InterPro" id="IPR036388">
    <property type="entry name" value="WH-like_DNA-bd_sf"/>
</dbReference>
<evidence type="ECO:0000256" key="4">
    <source>
        <dbReference type="ARBA" id="ARBA00023159"/>
    </source>
</evidence>
<keyword evidence="2" id="KW-0805">Transcription regulation</keyword>
<evidence type="ECO:0000313" key="7">
    <source>
        <dbReference type="EMBL" id="PHV67524.1"/>
    </source>
</evidence>
<evidence type="ECO:0000256" key="5">
    <source>
        <dbReference type="ARBA" id="ARBA00023163"/>
    </source>
</evidence>
<feature type="domain" description="HTH lysR-type" evidence="6">
    <location>
        <begin position="14"/>
        <end position="71"/>
    </location>
</feature>
<dbReference type="PRINTS" id="PR00039">
    <property type="entry name" value="HTHLYSR"/>
</dbReference>
<dbReference type="PANTHER" id="PTHR30346">
    <property type="entry name" value="TRANSCRIPTIONAL DUAL REGULATOR HCAR-RELATED"/>
    <property type="match status" value="1"/>
</dbReference>
<dbReference type="SUPFAM" id="SSF46785">
    <property type="entry name" value="Winged helix' DNA-binding domain"/>
    <property type="match status" value="1"/>
</dbReference>
<keyword evidence="3" id="KW-0238">DNA-binding</keyword>
<accession>A0A2G3PNZ4</accession>
<evidence type="ECO:0000256" key="2">
    <source>
        <dbReference type="ARBA" id="ARBA00023015"/>
    </source>
</evidence>
<proteinExistence type="inferred from homology"/>
<dbReference type="Pfam" id="PF00126">
    <property type="entry name" value="HTH_1"/>
    <property type="match status" value="1"/>
</dbReference>
<dbReference type="FunFam" id="1.10.10.10:FF:000001">
    <property type="entry name" value="LysR family transcriptional regulator"/>
    <property type="match status" value="1"/>
</dbReference>
<dbReference type="RefSeq" id="WP_099382214.1">
    <property type="nucleotide sequence ID" value="NZ_PEBD01000005.1"/>
</dbReference>
<dbReference type="Pfam" id="PF03466">
    <property type="entry name" value="LysR_substrate"/>
    <property type="match status" value="1"/>
</dbReference>
<dbReference type="Proteomes" id="UP000225108">
    <property type="component" value="Unassembled WGS sequence"/>
</dbReference>
<dbReference type="GO" id="GO:0032993">
    <property type="term" value="C:protein-DNA complex"/>
    <property type="evidence" value="ECO:0007669"/>
    <property type="project" value="TreeGrafter"/>
</dbReference>
<dbReference type="PROSITE" id="PS50931">
    <property type="entry name" value="HTH_LYSR"/>
    <property type="match status" value="1"/>
</dbReference>
<keyword evidence="5" id="KW-0804">Transcription</keyword>
<sequence>MTATVRSATSLIRVDMLHLRYFVAVAEEGTFARAAQRLHMAASPLSQRIKYLENSLGTALFVRSHHRVDLTAAGHALLPQARDLVERFDAIPRLIELATADLSPTLDVGVASDVTSELRTRVHDEFARSHPELVVTFHPGATEPLLQSLQAGRLDAALLHGPIVARGIETVRLDTAVVKVAVGRGNGFDGRSSVRLDELAHLAFVSIEHDAAPAIYRGIDDLLRRHGVHKRIILPDHNFGGLAHVVAGGRAFSLVGSPTGAMAKAFVGEPIGVLDVEGIRLRLPTLAAWRYDADGAIPRGSLADVFRTLARKTGRKTEPPV</sequence>
<keyword evidence="4" id="KW-0010">Activator</keyword>
<organism evidence="7 8">
    <name type="scientific">Williamsia marianensis</name>
    <dbReference type="NCBI Taxonomy" id="85044"/>
    <lineage>
        <taxon>Bacteria</taxon>
        <taxon>Bacillati</taxon>
        <taxon>Actinomycetota</taxon>
        <taxon>Actinomycetes</taxon>
        <taxon>Mycobacteriales</taxon>
        <taxon>Nocardiaceae</taxon>
        <taxon>Williamsia</taxon>
    </lineage>
</organism>
<dbReference type="InterPro" id="IPR005119">
    <property type="entry name" value="LysR_subst-bd"/>
</dbReference>
<evidence type="ECO:0000256" key="1">
    <source>
        <dbReference type="ARBA" id="ARBA00009437"/>
    </source>
</evidence>
<dbReference type="SUPFAM" id="SSF53850">
    <property type="entry name" value="Periplasmic binding protein-like II"/>
    <property type="match status" value="1"/>
</dbReference>
<dbReference type="AlphaFoldDB" id="A0A2G3PNZ4"/>
<dbReference type="PANTHER" id="PTHR30346:SF0">
    <property type="entry name" value="HCA OPERON TRANSCRIPTIONAL ACTIVATOR HCAR"/>
    <property type="match status" value="1"/>
</dbReference>
<comment type="similarity">
    <text evidence="1">Belongs to the LysR transcriptional regulatory family.</text>
</comment>
<reference evidence="7 8" key="1">
    <citation type="submission" date="2017-10" db="EMBL/GenBank/DDBJ databases">
        <title>The draft genome sequence of Williamsia sp. BULT 1.1 isolated from the semi-arid grassland soils from South Africa.</title>
        <authorList>
            <person name="Kabwe M.H."/>
            <person name="Govender N."/>
            <person name="Mutseka Lunga P."/>
            <person name="Vikram S."/>
            <person name="Makhalanyane T.P."/>
        </authorList>
    </citation>
    <scope>NUCLEOTIDE SEQUENCE [LARGE SCALE GENOMIC DNA]</scope>
    <source>
        <strain evidence="7 8">BULT 1.1</strain>
    </source>
</reference>
<name>A0A2G3PNZ4_WILMA</name>
<dbReference type="InterPro" id="IPR000847">
    <property type="entry name" value="LysR_HTH_N"/>
</dbReference>
<dbReference type="GO" id="GO:0003677">
    <property type="term" value="F:DNA binding"/>
    <property type="evidence" value="ECO:0007669"/>
    <property type="project" value="UniProtKB-KW"/>
</dbReference>
<evidence type="ECO:0000256" key="3">
    <source>
        <dbReference type="ARBA" id="ARBA00023125"/>
    </source>
</evidence>
<dbReference type="Gene3D" id="3.40.190.10">
    <property type="entry name" value="Periplasmic binding protein-like II"/>
    <property type="match status" value="2"/>
</dbReference>
<evidence type="ECO:0000313" key="8">
    <source>
        <dbReference type="Proteomes" id="UP000225108"/>
    </source>
</evidence>
<dbReference type="EMBL" id="PEBD01000005">
    <property type="protein sequence ID" value="PHV67524.1"/>
    <property type="molecule type" value="Genomic_DNA"/>
</dbReference>
<protein>
    <submittedName>
        <fullName evidence="7">LysR family transcriptional regulator</fullName>
    </submittedName>
</protein>